<proteinExistence type="predicted"/>
<organism evidence="1 2">
    <name type="scientific">Rhodanobacter denitrificans</name>
    <dbReference type="NCBI Taxonomy" id="666685"/>
    <lineage>
        <taxon>Bacteria</taxon>
        <taxon>Pseudomonadati</taxon>
        <taxon>Pseudomonadota</taxon>
        <taxon>Gammaproteobacteria</taxon>
        <taxon>Lysobacterales</taxon>
        <taxon>Rhodanobacteraceae</taxon>
        <taxon>Rhodanobacter</taxon>
    </lineage>
</organism>
<dbReference type="Proteomes" id="UP000249046">
    <property type="component" value="Unassembled WGS sequence"/>
</dbReference>
<dbReference type="EMBL" id="QFPO01000005">
    <property type="protein sequence ID" value="PZQ16593.1"/>
    <property type="molecule type" value="Genomic_DNA"/>
</dbReference>
<gene>
    <name evidence="1" type="ORF">DI564_08200</name>
</gene>
<reference evidence="1 2" key="1">
    <citation type="submission" date="2017-08" db="EMBL/GenBank/DDBJ databases">
        <title>Infants hospitalized years apart are colonized by the same room-sourced microbial strains.</title>
        <authorList>
            <person name="Brooks B."/>
            <person name="Olm M.R."/>
            <person name="Firek B.A."/>
            <person name="Baker R."/>
            <person name="Thomas B.C."/>
            <person name="Morowitz M.J."/>
            <person name="Banfield J.F."/>
        </authorList>
    </citation>
    <scope>NUCLEOTIDE SEQUENCE [LARGE SCALE GENOMIC DNA]</scope>
    <source>
        <strain evidence="1">S2_005_003_R2_42</strain>
    </source>
</reference>
<protein>
    <recommendedName>
        <fullName evidence="3">SCP domain-containing protein</fullName>
    </recommendedName>
</protein>
<sequence length="284" mass="29126">MPQSGIAAGWTGSLGSCMSGTTAAAYHTATIERVNVYRALAGLPGDVTATTAGAVQGAQDAALMFTANGQISHAPPTSWLCYTAAGAGAAATSNVSLGLAGPEAVVAYMDDYGSGNGMVGHRRWILYPPQAQMASGSVEGAAGWPSNALRVIGGFGARPDTPVGVAWPPAGYVPWQLLPSLSNRWSFSWPGANFANARVTMTRDGQALGAVSYEPLANDVGYGDNTLVWLPQGVNYGQPAGDTVYRVTIDGASGNGVPASLSYAVVVFHPEARPERVFGNGFDG</sequence>
<name>A0A2W5MGE9_9GAMM</name>
<comment type="caution">
    <text evidence="1">The sequence shown here is derived from an EMBL/GenBank/DDBJ whole genome shotgun (WGS) entry which is preliminary data.</text>
</comment>
<evidence type="ECO:0000313" key="2">
    <source>
        <dbReference type="Proteomes" id="UP000249046"/>
    </source>
</evidence>
<accession>A0A2W5MGE9</accession>
<dbReference type="AlphaFoldDB" id="A0A2W5MGE9"/>
<evidence type="ECO:0000313" key="1">
    <source>
        <dbReference type="EMBL" id="PZQ16593.1"/>
    </source>
</evidence>
<evidence type="ECO:0008006" key="3">
    <source>
        <dbReference type="Google" id="ProtNLM"/>
    </source>
</evidence>